<name>A0A2R4TE54_9ACTN</name>
<feature type="region of interest" description="Disordered" evidence="1">
    <location>
        <begin position="86"/>
        <end position="213"/>
    </location>
</feature>
<dbReference type="EMBL" id="CP026304">
    <property type="protein sequence ID" value="AVZ77400.1"/>
    <property type="molecule type" value="Genomic_DNA"/>
</dbReference>
<gene>
    <name evidence="3" type="ORF">SLUN_12170</name>
</gene>
<protein>
    <submittedName>
        <fullName evidence="3">Uncharacterized protein</fullName>
    </submittedName>
</protein>
<evidence type="ECO:0000256" key="1">
    <source>
        <dbReference type="SAM" id="MobiDB-lite"/>
    </source>
</evidence>
<sequence length="223" mass="22135">MACAGCGTPVEELRHFSPSAPAADHVFELDEVSEPAGHRRSRREAPPRRKSAGTRRARKPRGRKVLLGTVVLALAAGALSLAELATESGGDGAATAVKEETSLASETPEPTDSEATPEGPAEVTESAVSSSGSVRPGGTGPGKGTGTRSGAGSGTGTGSGKPTATSSAEKPPSPTSSAGQPSGSAQPSSSGQPTASAPGQTPPPADPAPTPSETCEQFLWWCV</sequence>
<keyword evidence="2" id="KW-0472">Membrane</keyword>
<feature type="compositionally biased region" description="Low complexity" evidence="1">
    <location>
        <begin position="175"/>
        <end position="199"/>
    </location>
</feature>
<feature type="region of interest" description="Disordered" evidence="1">
    <location>
        <begin position="1"/>
        <end position="64"/>
    </location>
</feature>
<organism evidence="3 4">
    <name type="scientific">Streptomyces lunaelactis</name>
    <dbReference type="NCBI Taxonomy" id="1535768"/>
    <lineage>
        <taxon>Bacteria</taxon>
        <taxon>Bacillati</taxon>
        <taxon>Actinomycetota</taxon>
        <taxon>Actinomycetes</taxon>
        <taxon>Kitasatosporales</taxon>
        <taxon>Streptomycetaceae</taxon>
        <taxon>Streptomyces</taxon>
    </lineage>
</organism>
<dbReference type="KEGG" id="slk:SLUN_12170"/>
<proteinExistence type="predicted"/>
<evidence type="ECO:0000313" key="3">
    <source>
        <dbReference type="EMBL" id="AVZ77400.1"/>
    </source>
</evidence>
<keyword evidence="4" id="KW-1185">Reference proteome</keyword>
<reference evidence="3 4" key="1">
    <citation type="submission" date="2018-01" db="EMBL/GenBank/DDBJ databases">
        <title>Complete genome sequence of Streptomyces lunaelactis MM109T, a Ferroverdin A producer isolated from cave moonmilk deposits.</title>
        <authorList>
            <person name="Naome A."/>
            <person name="Martinet L."/>
            <person name="Maciejewska M."/>
            <person name="Anderssen S."/>
            <person name="Adam D."/>
            <person name="Tenconi E."/>
            <person name="Deflandre B."/>
            <person name="Arguelles-Arias A."/>
            <person name="Calusinska M."/>
            <person name="Copieters W."/>
            <person name="Karim L."/>
            <person name="Hanikenne M."/>
            <person name="Baurain D."/>
            <person name="van Wezel G."/>
            <person name="Smargiasso N."/>
            <person name="de Pauw E."/>
            <person name="Delfosse P."/>
            <person name="Rigali S."/>
        </authorList>
    </citation>
    <scope>NUCLEOTIDE SEQUENCE [LARGE SCALE GENOMIC DNA]</scope>
    <source>
        <strain evidence="3 4">MM109</strain>
    </source>
</reference>
<evidence type="ECO:0000313" key="4">
    <source>
        <dbReference type="Proteomes" id="UP000244201"/>
    </source>
</evidence>
<feature type="compositionally biased region" description="Polar residues" evidence="1">
    <location>
        <begin position="102"/>
        <end position="114"/>
    </location>
</feature>
<accession>A0A2R4TE54</accession>
<feature type="compositionally biased region" description="Gly residues" evidence="1">
    <location>
        <begin position="135"/>
        <end position="159"/>
    </location>
</feature>
<dbReference type="AlphaFoldDB" id="A0A2R4TE54"/>
<evidence type="ECO:0000256" key="2">
    <source>
        <dbReference type="SAM" id="Phobius"/>
    </source>
</evidence>
<keyword evidence="2" id="KW-1133">Transmembrane helix</keyword>
<dbReference type="Proteomes" id="UP000244201">
    <property type="component" value="Chromosome"/>
</dbReference>
<feature type="transmembrane region" description="Helical" evidence="2">
    <location>
        <begin position="65"/>
        <end position="82"/>
    </location>
</feature>
<dbReference type="OrthoDB" id="4339139at2"/>
<feature type="compositionally biased region" description="Pro residues" evidence="1">
    <location>
        <begin position="200"/>
        <end position="210"/>
    </location>
</feature>
<feature type="compositionally biased region" description="Basic residues" evidence="1">
    <location>
        <begin position="38"/>
        <end position="64"/>
    </location>
</feature>
<keyword evidence="2" id="KW-0812">Transmembrane</keyword>